<feature type="region of interest" description="Disordered" evidence="3">
    <location>
        <begin position="10"/>
        <end position="34"/>
    </location>
</feature>
<organism evidence="5 6">
    <name type="scientific">Rubellimicrobium roseum</name>
    <dbReference type="NCBI Taxonomy" id="687525"/>
    <lineage>
        <taxon>Bacteria</taxon>
        <taxon>Pseudomonadati</taxon>
        <taxon>Pseudomonadota</taxon>
        <taxon>Alphaproteobacteria</taxon>
        <taxon>Rhodobacterales</taxon>
        <taxon>Roseobacteraceae</taxon>
        <taxon>Rubellimicrobium</taxon>
    </lineage>
</organism>
<evidence type="ECO:0000313" key="5">
    <source>
        <dbReference type="EMBL" id="TNC74796.1"/>
    </source>
</evidence>
<dbReference type="GO" id="GO:0005524">
    <property type="term" value="F:ATP binding"/>
    <property type="evidence" value="ECO:0007669"/>
    <property type="project" value="UniProtKB-KW"/>
</dbReference>
<sequence length="279" mass="30202">MERIQHAIEKARIARKEAAPASEGRISPERGAAPTAAPEALQVAAHWQALREAAVAPRALVRAHIVAATGERDAVRFDMMRTKLLHEARTNGWRRIAITSPGPGCGKSTISLNLAYSLARQPERRVVLFEADLRRPSLSKTMGLRPSANSADFLEGRATLEEVALRLRPNLAVLLNPQPRRDAAELFQSPGTPEALAAMEQALEPDVVIFDMPPMLTGDDVMAFAAHVDAALIVAGAGTSSVAEIDNCERDLASRTNIMGVVVNKCRYLGKDYGYSDYG</sequence>
<dbReference type="InterPro" id="IPR027417">
    <property type="entry name" value="P-loop_NTPase"/>
</dbReference>
<dbReference type="PANTHER" id="PTHR32309:SF31">
    <property type="entry name" value="CAPSULAR EXOPOLYSACCHARIDE FAMILY"/>
    <property type="match status" value="1"/>
</dbReference>
<comment type="caution">
    <text evidence="5">The sequence shown here is derived from an EMBL/GenBank/DDBJ whole genome shotgun (WGS) entry which is preliminary data.</text>
</comment>
<feature type="domain" description="AAA+ ATPase" evidence="4">
    <location>
        <begin position="92"/>
        <end position="249"/>
    </location>
</feature>
<keyword evidence="5" id="KW-0808">Transferase</keyword>
<dbReference type="Pfam" id="PF10609">
    <property type="entry name" value="ParA"/>
    <property type="match status" value="1"/>
</dbReference>
<dbReference type="SUPFAM" id="SSF52540">
    <property type="entry name" value="P-loop containing nucleoside triphosphate hydrolases"/>
    <property type="match status" value="1"/>
</dbReference>
<dbReference type="InterPro" id="IPR033756">
    <property type="entry name" value="YlxH/NBP35"/>
</dbReference>
<evidence type="ECO:0000256" key="2">
    <source>
        <dbReference type="ARBA" id="ARBA00022840"/>
    </source>
</evidence>
<dbReference type="Proteomes" id="UP000305709">
    <property type="component" value="Unassembled WGS sequence"/>
</dbReference>
<dbReference type="AlphaFoldDB" id="A0A5C4NP09"/>
<dbReference type="GO" id="GO:0016301">
    <property type="term" value="F:kinase activity"/>
    <property type="evidence" value="ECO:0007669"/>
    <property type="project" value="UniProtKB-KW"/>
</dbReference>
<evidence type="ECO:0000256" key="3">
    <source>
        <dbReference type="SAM" id="MobiDB-lite"/>
    </source>
</evidence>
<dbReference type="InterPro" id="IPR003593">
    <property type="entry name" value="AAA+_ATPase"/>
</dbReference>
<keyword evidence="2" id="KW-0067">ATP-binding</keyword>
<gene>
    <name evidence="5" type="ORF">FHG71_01295</name>
</gene>
<dbReference type="PANTHER" id="PTHR32309">
    <property type="entry name" value="TYROSINE-PROTEIN KINASE"/>
    <property type="match status" value="1"/>
</dbReference>
<dbReference type="InterPro" id="IPR050445">
    <property type="entry name" value="Bact_polysacc_biosynth/exp"/>
</dbReference>
<dbReference type="CDD" id="cd05387">
    <property type="entry name" value="BY-kinase"/>
    <property type="match status" value="1"/>
</dbReference>
<protein>
    <submittedName>
        <fullName evidence="5">CpsD/CapB family tyrosine-protein kinase</fullName>
    </submittedName>
</protein>
<dbReference type="OrthoDB" id="9775724at2"/>
<dbReference type="EMBL" id="VDFV01000001">
    <property type="protein sequence ID" value="TNC74796.1"/>
    <property type="molecule type" value="Genomic_DNA"/>
</dbReference>
<proteinExistence type="predicted"/>
<keyword evidence="6" id="KW-1185">Reference proteome</keyword>
<dbReference type="RefSeq" id="WP_139079790.1">
    <property type="nucleotide sequence ID" value="NZ_VDFV01000001.1"/>
</dbReference>
<keyword evidence="1" id="KW-0547">Nucleotide-binding</keyword>
<keyword evidence="5" id="KW-0418">Kinase</keyword>
<evidence type="ECO:0000256" key="1">
    <source>
        <dbReference type="ARBA" id="ARBA00022741"/>
    </source>
</evidence>
<evidence type="ECO:0000313" key="6">
    <source>
        <dbReference type="Proteomes" id="UP000305709"/>
    </source>
</evidence>
<name>A0A5C4NP09_9RHOB</name>
<dbReference type="Gene3D" id="3.40.50.300">
    <property type="entry name" value="P-loop containing nucleotide triphosphate hydrolases"/>
    <property type="match status" value="1"/>
</dbReference>
<reference evidence="5 6" key="1">
    <citation type="submission" date="2019-06" db="EMBL/GenBank/DDBJ databases">
        <authorList>
            <person name="Jiang L."/>
        </authorList>
    </citation>
    <scope>NUCLEOTIDE SEQUENCE [LARGE SCALE GENOMIC DNA]</scope>
    <source>
        <strain evidence="5 6">YIM 48858</strain>
    </source>
</reference>
<dbReference type="SMART" id="SM00382">
    <property type="entry name" value="AAA"/>
    <property type="match status" value="1"/>
</dbReference>
<accession>A0A5C4NP09</accession>
<evidence type="ECO:0000259" key="4">
    <source>
        <dbReference type="SMART" id="SM00382"/>
    </source>
</evidence>
<dbReference type="InterPro" id="IPR005702">
    <property type="entry name" value="Wzc-like_C"/>
</dbReference>